<protein>
    <submittedName>
        <fullName evidence="2">Uncharacterized protein</fullName>
    </submittedName>
</protein>
<accession>A0A9P6K944</accession>
<reference evidence="2" key="1">
    <citation type="journal article" date="2020" name="Fungal Divers.">
        <title>Resolving the Mortierellaceae phylogeny through synthesis of multi-gene phylogenetics and phylogenomics.</title>
        <authorList>
            <person name="Vandepol N."/>
            <person name="Liber J."/>
            <person name="Desiro A."/>
            <person name="Na H."/>
            <person name="Kennedy M."/>
            <person name="Barry K."/>
            <person name="Grigoriev I.V."/>
            <person name="Miller A.N."/>
            <person name="O'Donnell K."/>
            <person name="Stajich J.E."/>
            <person name="Bonito G."/>
        </authorList>
    </citation>
    <scope>NUCLEOTIDE SEQUENCE</scope>
    <source>
        <strain evidence="2">KOD1015</strain>
    </source>
</reference>
<dbReference type="OrthoDB" id="295274at2759"/>
<name>A0A9P6K944_9FUNG</name>
<organism evidence="2 3">
    <name type="scientific">Lunasporangiospora selenospora</name>
    <dbReference type="NCBI Taxonomy" id="979761"/>
    <lineage>
        <taxon>Eukaryota</taxon>
        <taxon>Fungi</taxon>
        <taxon>Fungi incertae sedis</taxon>
        <taxon>Mucoromycota</taxon>
        <taxon>Mortierellomycotina</taxon>
        <taxon>Mortierellomycetes</taxon>
        <taxon>Mortierellales</taxon>
        <taxon>Mortierellaceae</taxon>
        <taxon>Lunasporangiospora</taxon>
    </lineage>
</organism>
<feature type="non-terminal residue" evidence="2">
    <location>
        <position position="1"/>
    </location>
</feature>
<feature type="region of interest" description="Disordered" evidence="1">
    <location>
        <begin position="184"/>
        <end position="239"/>
    </location>
</feature>
<dbReference type="Proteomes" id="UP000780801">
    <property type="component" value="Unassembled WGS sequence"/>
</dbReference>
<gene>
    <name evidence="2" type="ORF">BGW38_009274</name>
</gene>
<feature type="non-terminal residue" evidence="2">
    <location>
        <position position="239"/>
    </location>
</feature>
<feature type="compositionally biased region" description="Low complexity" evidence="1">
    <location>
        <begin position="220"/>
        <end position="231"/>
    </location>
</feature>
<comment type="caution">
    <text evidence="2">The sequence shown here is derived from an EMBL/GenBank/DDBJ whole genome shotgun (WGS) entry which is preliminary data.</text>
</comment>
<feature type="compositionally biased region" description="Acidic residues" evidence="1">
    <location>
        <begin position="200"/>
        <end position="212"/>
    </location>
</feature>
<evidence type="ECO:0000313" key="3">
    <source>
        <dbReference type="Proteomes" id="UP000780801"/>
    </source>
</evidence>
<sequence>SNPTPTRFLLECGAFAPSLNLDSYNPFDSSIKFLTTSTPKSEHNPFDSSFHSMDAETMTSTEQRPATTAASTAATHGHHSWMGLLDDSTISMPPFSPGFSVSSSTDSPSSPLDSPVAMTASLSTIQKSNSMPVSSPTTNMLTLSAVSDLDRQRRDSALFLEGMDYDMTKKGSNQTADDRNYLIDRAVEEDDHDNGHGTDPAEDASMESDGDESLTYSYPTSKKNSSTLSSKKSAKSKAK</sequence>
<proteinExistence type="predicted"/>
<dbReference type="AlphaFoldDB" id="A0A9P6K944"/>
<evidence type="ECO:0000313" key="2">
    <source>
        <dbReference type="EMBL" id="KAF9555093.1"/>
    </source>
</evidence>
<evidence type="ECO:0000256" key="1">
    <source>
        <dbReference type="SAM" id="MobiDB-lite"/>
    </source>
</evidence>
<keyword evidence="3" id="KW-1185">Reference proteome</keyword>
<dbReference type="EMBL" id="JAABOA010006740">
    <property type="protein sequence ID" value="KAF9555093.1"/>
    <property type="molecule type" value="Genomic_DNA"/>
</dbReference>